<keyword evidence="1" id="KW-1133">Transmembrane helix</keyword>
<reference evidence="3" key="1">
    <citation type="submission" date="2015-11" db="EMBL/GenBank/DDBJ databases">
        <authorList>
            <person name="Anvar S.Y."/>
        </authorList>
    </citation>
    <scope>NUCLEOTIDE SEQUENCE [LARGE SCALE GENOMIC DNA]</scope>
</reference>
<accession>A0A0S4PX31</accession>
<dbReference type="KEGG" id="hty:BN2458_PEG1960"/>
<keyword evidence="1" id="KW-0812">Transmembrane</keyword>
<evidence type="ECO:0000313" key="2">
    <source>
        <dbReference type="EMBL" id="CUU40843.1"/>
    </source>
</evidence>
<dbReference type="PATRIC" id="fig|76936.10.peg.1908"/>
<dbReference type="AlphaFoldDB" id="A0A0S4PX31"/>
<sequence>MQYSSFKVRYCSRAGFSAFELLCVIIIVAIVAGVGVRYMGHITQRQCILHLKSKLSHTQYILSAYYADSFIRGDSISMAHARNVFHQLTLNPKHQCAFVLQDSTLIAHIGAQNVVFRIDPPNLAINPKISCVLSAPLCKELGDRILDK</sequence>
<dbReference type="Proteomes" id="UP000064525">
    <property type="component" value="Chromosome I"/>
</dbReference>
<evidence type="ECO:0000256" key="1">
    <source>
        <dbReference type="SAM" id="Phobius"/>
    </source>
</evidence>
<dbReference type="InterPro" id="IPR045584">
    <property type="entry name" value="Pilin-like"/>
</dbReference>
<protein>
    <recommendedName>
        <fullName evidence="4">Prepilin-type N-terminal cleavage/methylation domain-containing protein</fullName>
    </recommendedName>
</protein>
<dbReference type="SUPFAM" id="SSF54523">
    <property type="entry name" value="Pili subunits"/>
    <property type="match status" value="1"/>
</dbReference>
<dbReference type="EMBL" id="LN907858">
    <property type="protein sequence ID" value="CUU40843.1"/>
    <property type="molecule type" value="Genomic_DNA"/>
</dbReference>
<evidence type="ECO:0008006" key="4">
    <source>
        <dbReference type="Google" id="ProtNLM"/>
    </source>
</evidence>
<keyword evidence="1" id="KW-0472">Membrane</keyword>
<dbReference type="InterPro" id="IPR012902">
    <property type="entry name" value="N_methyl_site"/>
</dbReference>
<gene>
    <name evidence="2" type="ORF">BN2458_PEG1960</name>
</gene>
<evidence type="ECO:0000313" key="3">
    <source>
        <dbReference type="Proteomes" id="UP000064525"/>
    </source>
</evidence>
<dbReference type="NCBIfam" id="TIGR02532">
    <property type="entry name" value="IV_pilin_GFxxxE"/>
    <property type="match status" value="1"/>
</dbReference>
<proteinExistence type="predicted"/>
<dbReference type="GeneID" id="78152074"/>
<name>A0A0S4PX31_9HELI</name>
<feature type="transmembrane region" description="Helical" evidence="1">
    <location>
        <begin position="21"/>
        <end position="40"/>
    </location>
</feature>
<dbReference type="RefSeq" id="WP_231944779.1">
    <property type="nucleotide sequence ID" value="NZ_CAJTQN010000001.1"/>
</dbReference>
<organism evidence="2 3">
    <name type="scientific">Helicobacter typhlonius</name>
    <dbReference type="NCBI Taxonomy" id="76936"/>
    <lineage>
        <taxon>Bacteria</taxon>
        <taxon>Pseudomonadati</taxon>
        <taxon>Campylobacterota</taxon>
        <taxon>Epsilonproteobacteria</taxon>
        <taxon>Campylobacterales</taxon>
        <taxon>Helicobacteraceae</taxon>
        <taxon>Helicobacter</taxon>
    </lineage>
</organism>